<dbReference type="Pfam" id="PF01757">
    <property type="entry name" value="Acyl_transf_3"/>
    <property type="match status" value="1"/>
</dbReference>
<comment type="caution">
    <text evidence="4">The sequence shown here is derived from an EMBL/GenBank/DDBJ whole genome shotgun (WGS) entry which is preliminary data.</text>
</comment>
<name>A0A919N658_9ACTN</name>
<feature type="transmembrane region" description="Helical" evidence="2">
    <location>
        <begin position="171"/>
        <end position="189"/>
    </location>
</feature>
<protein>
    <submittedName>
        <fullName evidence="4">O-antigen acetylase</fullName>
    </submittedName>
</protein>
<keyword evidence="5" id="KW-1185">Reference proteome</keyword>
<evidence type="ECO:0000256" key="1">
    <source>
        <dbReference type="SAM" id="MobiDB-lite"/>
    </source>
</evidence>
<feature type="transmembrane region" description="Helical" evidence="2">
    <location>
        <begin position="24"/>
        <end position="43"/>
    </location>
</feature>
<reference evidence="4" key="1">
    <citation type="submission" date="2021-01" db="EMBL/GenBank/DDBJ databases">
        <title>Whole genome shotgun sequence of Actinoplanes siamensis NBRC 109076.</title>
        <authorList>
            <person name="Komaki H."/>
            <person name="Tamura T."/>
        </authorList>
    </citation>
    <scope>NUCLEOTIDE SEQUENCE</scope>
    <source>
        <strain evidence="4">NBRC 109076</strain>
    </source>
</reference>
<feature type="transmembrane region" description="Helical" evidence="2">
    <location>
        <begin position="343"/>
        <end position="364"/>
    </location>
</feature>
<keyword evidence="2" id="KW-0812">Transmembrane</keyword>
<organism evidence="4 5">
    <name type="scientific">Actinoplanes siamensis</name>
    <dbReference type="NCBI Taxonomy" id="1223317"/>
    <lineage>
        <taxon>Bacteria</taxon>
        <taxon>Bacillati</taxon>
        <taxon>Actinomycetota</taxon>
        <taxon>Actinomycetes</taxon>
        <taxon>Micromonosporales</taxon>
        <taxon>Micromonosporaceae</taxon>
        <taxon>Actinoplanes</taxon>
    </lineage>
</organism>
<dbReference type="RefSeq" id="WP_203679707.1">
    <property type="nucleotide sequence ID" value="NZ_BOMW01000024.1"/>
</dbReference>
<dbReference type="InterPro" id="IPR002656">
    <property type="entry name" value="Acyl_transf_3_dom"/>
</dbReference>
<accession>A0A919N658</accession>
<evidence type="ECO:0000256" key="2">
    <source>
        <dbReference type="SAM" id="Phobius"/>
    </source>
</evidence>
<feature type="transmembrane region" description="Helical" evidence="2">
    <location>
        <begin position="95"/>
        <end position="117"/>
    </location>
</feature>
<feature type="transmembrane region" description="Helical" evidence="2">
    <location>
        <begin position="196"/>
        <end position="212"/>
    </location>
</feature>
<evidence type="ECO:0000313" key="4">
    <source>
        <dbReference type="EMBL" id="GIF05173.1"/>
    </source>
</evidence>
<proteinExistence type="predicted"/>
<feature type="transmembrane region" description="Helical" evidence="2">
    <location>
        <begin position="55"/>
        <end position="75"/>
    </location>
</feature>
<keyword evidence="2" id="KW-1133">Transmembrane helix</keyword>
<feature type="transmembrane region" description="Helical" evidence="2">
    <location>
        <begin position="232"/>
        <end position="255"/>
    </location>
</feature>
<keyword evidence="2" id="KW-0472">Membrane</keyword>
<dbReference type="Proteomes" id="UP000629619">
    <property type="component" value="Unassembled WGS sequence"/>
</dbReference>
<feature type="transmembrane region" description="Helical" evidence="2">
    <location>
        <begin position="262"/>
        <end position="282"/>
    </location>
</feature>
<dbReference type="EMBL" id="BOMW01000024">
    <property type="protein sequence ID" value="GIF05173.1"/>
    <property type="molecule type" value="Genomic_DNA"/>
</dbReference>
<evidence type="ECO:0000313" key="5">
    <source>
        <dbReference type="Proteomes" id="UP000629619"/>
    </source>
</evidence>
<feature type="transmembrane region" description="Helical" evidence="2">
    <location>
        <begin position="318"/>
        <end position="337"/>
    </location>
</feature>
<feature type="domain" description="Acyltransferase 3" evidence="3">
    <location>
        <begin position="22"/>
        <end position="359"/>
    </location>
</feature>
<sequence>MRDPIWTRQTVDTAFSGPDNSFGFLRLLFAFAVLVSHSLPLGYGEEDLGGGLTHGQTVLGEIGLLGFFTISGFLITRSAGRLPLPRYLWHRALRILPGLWVCLIVTGFVFAPVVALIERGSLAGLFTEPGGPVSYVANNLAIKIRQYGISDLLLDTPYGELTGTSVVNGPLWSLLYETLCYLLVAGLAVAGVLRRARWVIVLLAAGLLGWIVRDFLGAPRIPGPQGQHGPFLGIGALDAYSLIYLTYVFLLGALFQVYRRSIVLNDGGALAAAVVLAGTLRFGGFAVLGYPAFAYLVLWLAIRLPAPLRRVGRRRDYSYGFYIYAFPVQQLLALLGVPDLGLVAYIALASLGTLALAIPSWHLVERPAMSVKDWRPGQRTTAGDHASGTNRRGEPVPSAGTTHTSLADGPLPERGRP</sequence>
<dbReference type="GO" id="GO:0016747">
    <property type="term" value="F:acyltransferase activity, transferring groups other than amino-acyl groups"/>
    <property type="evidence" value="ECO:0007669"/>
    <property type="project" value="InterPro"/>
</dbReference>
<feature type="transmembrane region" description="Helical" evidence="2">
    <location>
        <begin position="288"/>
        <end position="306"/>
    </location>
</feature>
<evidence type="ECO:0000259" key="3">
    <source>
        <dbReference type="Pfam" id="PF01757"/>
    </source>
</evidence>
<gene>
    <name evidence="4" type="ORF">Asi03nite_27110</name>
</gene>
<feature type="region of interest" description="Disordered" evidence="1">
    <location>
        <begin position="374"/>
        <end position="417"/>
    </location>
</feature>
<dbReference type="AlphaFoldDB" id="A0A919N658"/>